<reference evidence="2" key="1">
    <citation type="journal article" date="2022" name="Int. J. Mol. Sci.">
        <title>Draft Genome of Tanacetum Coccineum: Genomic Comparison of Closely Related Tanacetum-Family Plants.</title>
        <authorList>
            <person name="Yamashiro T."/>
            <person name="Shiraishi A."/>
            <person name="Nakayama K."/>
            <person name="Satake H."/>
        </authorList>
    </citation>
    <scope>NUCLEOTIDE SEQUENCE</scope>
</reference>
<organism evidence="2 3">
    <name type="scientific">Tanacetum coccineum</name>
    <dbReference type="NCBI Taxonomy" id="301880"/>
    <lineage>
        <taxon>Eukaryota</taxon>
        <taxon>Viridiplantae</taxon>
        <taxon>Streptophyta</taxon>
        <taxon>Embryophyta</taxon>
        <taxon>Tracheophyta</taxon>
        <taxon>Spermatophyta</taxon>
        <taxon>Magnoliopsida</taxon>
        <taxon>eudicotyledons</taxon>
        <taxon>Gunneridae</taxon>
        <taxon>Pentapetalae</taxon>
        <taxon>asterids</taxon>
        <taxon>campanulids</taxon>
        <taxon>Asterales</taxon>
        <taxon>Asteraceae</taxon>
        <taxon>Asteroideae</taxon>
        <taxon>Anthemideae</taxon>
        <taxon>Anthemidinae</taxon>
        <taxon>Tanacetum</taxon>
    </lineage>
</organism>
<evidence type="ECO:0000259" key="1">
    <source>
        <dbReference type="Pfam" id="PF03732"/>
    </source>
</evidence>
<keyword evidence="3" id="KW-1185">Reference proteome</keyword>
<evidence type="ECO:0000313" key="2">
    <source>
        <dbReference type="EMBL" id="GJS76001.1"/>
    </source>
</evidence>
<dbReference type="Pfam" id="PF03732">
    <property type="entry name" value="Retrotrans_gag"/>
    <property type="match status" value="1"/>
</dbReference>
<protein>
    <submittedName>
        <fullName evidence="2">Reverse transcriptase</fullName>
    </submittedName>
</protein>
<dbReference type="Proteomes" id="UP001151760">
    <property type="component" value="Unassembled WGS sequence"/>
</dbReference>
<name>A0ABQ4YF25_9ASTR</name>
<evidence type="ECO:0000313" key="3">
    <source>
        <dbReference type="Proteomes" id="UP001151760"/>
    </source>
</evidence>
<feature type="domain" description="Retrotransposon gag" evidence="1">
    <location>
        <begin position="2"/>
        <end position="56"/>
    </location>
</feature>
<keyword evidence="2" id="KW-0548">Nucleotidyltransferase</keyword>
<gene>
    <name evidence="2" type="ORF">Tco_0725882</name>
</gene>
<accession>A0ABQ4YF25</accession>
<proteinExistence type="predicted"/>
<reference evidence="2" key="2">
    <citation type="submission" date="2022-01" db="EMBL/GenBank/DDBJ databases">
        <authorList>
            <person name="Yamashiro T."/>
            <person name="Shiraishi A."/>
            <person name="Satake H."/>
            <person name="Nakayama K."/>
        </authorList>
    </citation>
    <scope>NUCLEOTIDE SEQUENCE</scope>
</reference>
<keyword evidence="2" id="KW-0695">RNA-directed DNA polymerase</keyword>
<sequence>MTKFLDKFFPPGRTSIIKDMIIRFRQGDNEPIKDAWIRFQDLIRQSPHHGLNKDDGWNRIEEYVQYHDITWEEPAPTMNISSISKIIKPTFEGRLKRAQEQLYYLTTPKGAKSLKNPYLICDICGGAHEADECDSNGAHEQVCLSGGDIYDDPSLLRFYQNDDILP</sequence>
<keyword evidence="2" id="KW-0808">Transferase</keyword>
<dbReference type="InterPro" id="IPR005162">
    <property type="entry name" value="Retrotrans_gag_dom"/>
</dbReference>
<dbReference type="EMBL" id="BQNB010010343">
    <property type="protein sequence ID" value="GJS76001.1"/>
    <property type="molecule type" value="Genomic_DNA"/>
</dbReference>
<dbReference type="GO" id="GO:0003964">
    <property type="term" value="F:RNA-directed DNA polymerase activity"/>
    <property type="evidence" value="ECO:0007669"/>
    <property type="project" value="UniProtKB-KW"/>
</dbReference>
<comment type="caution">
    <text evidence="2">The sequence shown here is derived from an EMBL/GenBank/DDBJ whole genome shotgun (WGS) entry which is preliminary data.</text>
</comment>